<proteinExistence type="predicted"/>
<dbReference type="PANTHER" id="PTHR22847:SF637">
    <property type="entry name" value="WD REPEAT DOMAIN 5B"/>
    <property type="match status" value="1"/>
</dbReference>
<feature type="repeat" description="WD" evidence="3">
    <location>
        <begin position="386"/>
        <end position="429"/>
    </location>
</feature>
<evidence type="ECO:0000256" key="4">
    <source>
        <dbReference type="SAM" id="MobiDB-lite"/>
    </source>
</evidence>
<dbReference type="PRINTS" id="PR00320">
    <property type="entry name" value="GPROTEINBRPT"/>
</dbReference>
<dbReference type="InterPro" id="IPR020472">
    <property type="entry name" value="WD40_PAC1"/>
</dbReference>
<dbReference type="InterPro" id="IPR001680">
    <property type="entry name" value="WD40_rpt"/>
</dbReference>
<dbReference type="PROSITE" id="PS50294">
    <property type="entry name" value="WD_REPEATS_REGION"/>
    <property type="match status" value="7"/>
</dbReference>
<dbReference type="OrthoDB" id="538223at2759"/>
<sequence length="682" mass="75474">MQGTTSSAGRFKKAFSYEDVKVHFVGAWDTVSSIGMARGTHMLPRTVDGMQHVCYFRHALALDERRVKFLPEYAYGGSTKPPEDSAHIKPSTRPSESSNKPLDSSVTITKRPHTLEVWFAGTHSDIGGGNVENAGMDRSRPPLRWMVFEAGALGLRTAPFEHELSSYEQIEIKQSLTGIWRLLEIYPFKRLTYMNHENGRAGTRKPHLGGRRIIHNGQKIHSSLFLAGKLVKDYIPKVCPLDQNPSFWKQGLKDGLSDWLELDLYEYVNVLVTAFVKELDDVHLRHLQQTAISVDGQQAVCESLYKSVTASLKKPDLEYESKKKWQLLKSTTDILKHSPDELKQEHSTEICALVLGLSNGDDTTIAHQQTAKEFLAQCTNSCLFVLHGHTEPVSSVATALSPDGKRIASGSYDGTVQIWDLETGEQVGKPLRGHTDQITSVAFSSDGRRVVSGSDDKTLRIWDLETGKQVGRPWQGHTSYITSIAVSPDGTRVASGSLDKTVRIWNSQTGTQAGEQYKGHTSSVRSVAFSPDGKRIVSGSWDGSVRIWDLETGNQVWKPLRGHTNWVLSVAFSADGKHIVSGSADGTLRIWGSETGKQVGEPFRGHTDDVNSVAFSPNGKYVVSGSDDETVRIWDLEAGEQVGEPFKGHTDLVKSVAFSPDGKRIISGSWDKTIWIWNAEVY</sequence>
<gene>
    <name evidence="6" type="ORF">HYPSUDRAFT_197834</name>
</gene>
<dbReference type="PANTHER" id="PTHR22847">
    <property type="entry name" value="WD40 REPEAT PROTEIN"/>
    <property type="match status" value="1"/>
</dbReference>
<feature type="region of interest" description="Disordered" evidence="4">
    <location>
        <begin position="78"/>
        <end position="106"/>
    </location>
</feature>
<dbReference type="SUPFAM" id="SSF50978">
    <property type="entry name" value="WD40 repeat-like"/>
    <property type="match status" value="1"/>
</dbReference>
<feature type="domain" description="T6SS Phospholipase effector Tle1-like catalytic" evidence="5">
    <location>
        <begin position="8"/>
        <end position="147"/>
    </location>
</feature>
<feature type="compositionally biased region" description="Polar residues" evidence="4">
    <location>
        <begin position="92"/>
        <end position="106"/>
    </location>
</feature>
<dbReference type="Proteomes" id="UP000054270">
    <property type="component" value="Unassembled WGS sequence"/>
</dbReference>
<evidence type="ECO:0000256" key="1">
    <source>
        <dbReference type="ARBA" id="ARBA00022574"/>
    </source>
</evidence>
<name>A0A0D2LJ40_HYPSF</name>
<dbReference type="PROSITE" id="PS50082">
    <property type="entry name" value="WD_REPEATS_2"/>
    <property type="match status" value="7"/>
</dbReference>
<feature type="repeat" description="WD" evidence="3">
    <location>
        <begin position="517"/>
        <end position="558"/>
    </location>
</feature>
<accession>A0A0D2LJ40</accession>
<keyword evidence="1 3" id="KW-0853">WD repeat</keyword>
<dbReference type="GO" id="GO:1990234">
    <property type="term" value="C:transferase complex"/>
    <property type="evidence" value="ECO:0007669"/>
    <property type="project" value="UniProtKB-ARBA"/>
</dbReference>
<feature type="repeat" description="WD" evidence="3">
    <location>
        <begin position="603"/>
        <end position="644"/>
    </location>
</feature>
<protein>
    <recommendedName>
        <fullName evidence="5">T6SS Phospholipase effector Tle1-like catalytic domain-containing protein</fullName>
    </recommendedName>
</protein>
<evidence type="ECO:0000256" key="3">
    <source>
        <dbReference type="PROSITE-ProRule" id="PRU00221"/>
    </source>
</evidence>
<feature type="repeat" description="WD" evidence="3">
    <location>
        <begin position="646"/>
        <end position="682"/>
    </location>
</feature>
<organism evidence="6 7">
    <name type="scientific">Hypholoma sublateritium (strain FD-334 SS-4)</name>
    <dbReference type="NCBI Taxonomy" id="945553"/>
    <lineage>
        <taxon>Eukaryota</taxon>
        <taxon>Fungi</taxon>
        <taxon>Dikarya</taxon>
        <taxon>Basidiomycota</taxon>
        <taxon>Agaricomycotina</taxon>
        <taxon>Agaricomycetes</taxon>
        <taxon>Agaricomycetidae</taxon>
        <taxon>Agaricales</taxon>
        <taxon>Agaricineae</taxon>
        <taxon>Strophariaceae</taxon>
        <taxon>Hypholoma</taxon>
    </lineage>
</organism>
<dbReference type="InterPro" id="IPR018712">
    <property type="entry name" value="Tle1-like_cat"/>
</dbReference>
<feature type="repeat" description="WD" evidence="3">
    <location>
        <begin position="474"/>
        <end position="515"/>
    </location>
</feature>
<evidence type="ECO:0000313" key="6">
    <source>
        <dbReference type="EMBL" id="KJA27642.1"/>
    </source>
</evidence>
<evidence type="ECO:0000313" key="7">
    <source>
        <dbReference type="Proteomes" id="UP000054270"/>
    </source>
</evidence>
<dbReference type="AlphaFoldDB" id="A0A0D2LJ40"/>
<reference evidence="7" key="1">
    <citation type="submission" date="2014-04" db="EMBL/GenBank/DDBJ databases">
        <title>Evolutionary Origins and Diversification of the Mycorrhizal Mutualists.</title>
        <authorList>
            <consortium name="DOE Joint Genome Institute"/>
            <consortium name="Mycorrhizal Genomics Consortium"/>
            <person name="Kohler A."/>
            <person name="Kuo A."/>
            <person name="Nagy L.G."/>
            <person name="Floudas D."/>
            <person name="Copeland A."/>
            <person name="Barry K.W."/>
            <person name="Cichocki N."/>
            <person name="Veneault-Fourrey C."/>
            <person name="LaButti K."/>
            <person name="Lindquist E.A."/>
            <person name="Lipzen A."/>
            <person name="Lundell T."/>
            <person name="Morin E."/>
            <person name="Murat C."/>
            <person name="Riley R."/>
            <person name="Ohm R."/>
            <person name="Sun H."/>
            <person name="Tunlid A."/>
            <person name="Henrissat B."/>
            <person name="Grigoriev I.V."/>
            <person name="Hibbett D.S."/>
            <person name="Martin F."/>
        </authorList>
    </citation>
    <scope>NUCLEOTIDE SEQUENCE [LARGE SCALE GENOMIC DNA]</scope>
    <source>
        <strain evidence="7">FD-334 SS-4</strain>
    </source>
</reference>
<dbReference type="STRING" id="945553.A0A0D2LJ40"/>
<dbReference type="InterPro" id="IPR019775">
    <property type="entry name" value="WD40_repeat_CS"/>
</dbReference>
<evidence type="ECO:0000259" key="5">
    <source>
        <dbReference type="Pfam" id="PF09994"/>
    </source>
</evidence>
<dbReference type="Pfam" id="PF00400">
    <property type="entry name" value="WD40"/>
    <property type="match status" value="7"/>
</dbReference>
<keyword evidence="7" id="KW-1185">Reference proteome</keyword>
<dbReference type="CDD" id="cd00200">
    <property type="entry name" value="WD40"/>
    <property type="match status" value="1"/>
</dbReference>
<dbReference type="InterPro" id="IPR036322">
    <property type="entry name" value="WD40_repeat_dom_sf"/>
</dbReference>
<keyword evidence="2" id="KW-0677">Repeat</keyword>
<feature type="repeat" description="WD" evidence="3">
    <location>
        <begin position="431"/>
        <end position="472"/>
    </location>
</feature>
<dbReference type="SMART" id="SM00320">
    <property type="entry name" value="WD40"/>
    <property type="match status" value="7"/>
</dbReference>
<dbReference type="PROSITE" id="PS00678">
    <property type="entry name" value="WD_REPEATS_1"/>
    <property type="match status" value="6"/>
</dbReference>
<feature type="repeat" description="WD" evidence="3">
    <location>
        <begin position="560"/>
        <end position="601"/>
    </location>
</feature>
<dbReference type="Pfam" id="PF09994">
    <property type="entry name" value="T6SS_Tle1-like_cat"/>
    <property type="match status" value="1"/>
</dbReference>
<dbReference type="Gene3D" id="2.130.10.10">
    <property type="entry name" value="YVTN repeat-like/Quinoprotein amine dehydrogenase"/>
    <property type="match status" value="3"/>
</dbReference>
<dbReference type="EMBL" id="KN817523">
    <property type="protein sequence ID" value="KJA27642.1"/>
    <property type="molecule type" value="Genomic_DNA"/>
</dbReference>
<evidence type="ECO:0000256" key="2">
    <source>
        <dbReference type="ARBA" id="ARBA00022737"/>
    </source>
</evidence>
<dbReference type="InterPro" id="IPR015943">
    <property type="entry name" value="WD40/YVTN_repeat-like_dom_sf"/>
</dbReference>